<dbReference type="EMBL" id="PQXM01000582">
    <property type="protein sequence ID" value="TGO71382.1"/>
    <property type="molecule type" value="Genomic_DNA"/>
</dbReference>
<evidence type="ECO:0000313" key="2">
    <source>
        <dbReference type="Proteomes" id="UP000297229"/>
    </source>
</evidence>
<keyword evidence="2" id="KW-1185">Reference proteome</keyword>
<proteinExistence type="predicted"/>
<name>A0A4Z1JJB7_9HELO</name>
<evidence type="ECO:0000313" key="1">
    <source>
        <dbReference type="EMBL" id="TGO71382.1"/>
    </source>
</evidence>
<sequence>MSRKPSQIRTQFHVYFHERKGNNFMIANTRYPADLLSEHINSTRKGPQATTDEWATWEIYFNENPTFTATATARKNHIGLFTTTLPISTATSLSA</sequence>
<reference evidence="1 2" key="1">
    <citation type="submission" date="2017-12" db="EMBL/GenBank/DDBJ databases">
        <title>Comparative genomics of Botrytis spp.</title>
        <authorList>
            <person name="Valero-Jimenez C.A."/>
            <person name="Tapia P."/>
            <person name="Veloso J."/>
            <person name="Silva-Moreno E."/>
            <person name="Staats M."/>
            <person name="Valdes J.H."/>
            <person name="Van Kan J.A.L."/>
        </authorList>
    </citation>
    <scope>NUCLEOTIDE SEQUENCE [LARGE SCALE GENOMIC DNA]</scope>
    <source>
        <strain evidence="1 2">Be9601</strain>
    </source>
</reference>
<dbReference type="Proteomes" id="UP000297229">
    <property type="component" value="Unassembled WGS sequence"/>
</dbReference>
<dbReference type="AlphaFoldDB" id="A0A4Z1JJB7"/>
<comment type="caution">
    <text evidence="1">The sequence shown here is derived from an EMBL/GenBank/DDBJ whole genome shotgun (WGS) entry which is preliminary data.</text>
</comment>
<protein>
    <submittedName>
        <fullName evidence="1">Uncharacterized protein</fullName>
    </submittedName>
</protein>
<accession>A0A4Z1JJB7</accession>
<organism evidence="1 2">
    <name type="scientific">Botrytis elliptica</name>
    <dbReference type="NCBI Taxonomy" id="278938"/>
    <lineage>
        <taxon>Eukaryota</taxon>
        <taxon>Fungi</taxon>
        <taxon>Dikarya</taxon>
        <taxon>Ascomycota</taxon>
        <taxon>Pezizomycotina</taxon>
        <taxon>Leotiomycetes</taxon>
        <taxon>Helotiales</taxon>
        <taxon>Sclerotiniaceae</taxon>
        <taxon>Botrytis</taxon>
    </lineage>
</organism>
<gene>
    <name evidence="1" type="ORF">BELL_0584g00080</name>
</gene>